<evidence type="ECO:0000259" key="11">
    <source>
        <dbReference type="PROSITE" id="PS50929"/>
    </source>
</evidence>
<feature type="transmembrane region" description="Helical" evidence="9">
    <location>
        <begin position="258"/>
        <end position="277"/>
    </location>
</feature>
<dbReference type="CDD" id="cd18579">
    <property type="entry name" value="ABC_6TM_ABCC_D1"/>
    <property type="match status" value="1"/>
</dbReference>
<proteinExistence type="predicted"/>
<evidence type="ECO:0000313" key="12">
    <source>
        <dbReference type="EMBL" id="KAF2197592.1"/>
    </source>
</evidence>
<dbReference type="GO" id="GO:0140359">
    <property type="term" value="F:ABC-type transporter activity"/>
    <property type="evidence" value="ECO:0007669"/>
    <property type="project" value="InterPro"/>
</dbReference>
<feature type="domain" description="ABC transporter" evidence="10">
    <location>
        <begin position="620"/>
        <end position="845"/>
    </location>
</feature>
<evidence type="ECO:0000256" key="2">
    <source>
        <dbReference type="ARBA" id="ARBA00022448"/>
    </source>
</evidence>
<dbReference type="SUPFAM" id="SSF90123">
    <property type="entry name" value="ABC transporter transmembrane region"/>
    <property type="match status" value="2"/>
</dbReference>
<keyword evidence="13" id="KW-1185">Reference proteome</keyword>
<dbReference type="PANTHER" id="PTHR24223">
    <property type="entry name" value="ATP-BINDING CASSETTE SUB-FAMILY C"/>
    <property type="match status" value="1"/>
</dbReference>
<dbReference type="Proteomes" id="UP000799536">
    <property type="component" value="Unassembled WGS sequence"/>
</dbReference>
<dbReference type="PROSITE" id="PS00211">
    <property type="entry name" value="ABC_TRANSPORTER_1"/>
    <property type="match status" value="2"/>
</dbReference>
<feature type="transmembrane region" description="Helical" evidence="9">
    <location>
        <begin position="494"/>
        <end position="516"/>
    </location>
</feature>
<feature type="transmembrane region" description="Helical" evidence="9">
    <location>
        <begin position="311"/>
        <end position="329"/>
    </location>
</feature>
<keyword evidence="5" id="KW-0067">ATP-binding</keyword>
<dbReference type="EMBL" id="ML994218">
    <property type="protein sequence ID" value="KAF2197592.1"/>
    <property type="molecule type" value="Genomic_DNA"/>
</dbReference>
<evidence type="ECO:0000256" key="8">
    <source>
        <dbReference type="ARBA" id="ARBA00023180"/>
    </source>
</evidence>
<dbReference type="Pfam" id="PF24357">
    <property type="entry name" value="TMD0_ABC"/>
    <property type="match status" value="1"/>
</dbReference>
<evidence type="ECO:0000256" key="7">
    <source>
        <dbReference type="ARBA" id="ARBA00023136"/>
    </source>
</evidence>
<dbReference type="Pfam" id="PF00664">
    <property type="entry name" value="ABC_membrane"/>
    <property type="match status" value="2"/>
</dbReference>
<dbReference type="OrthoDB" id="6500128at2759"/>
<feature type="transmembrane region" description="Helical" evidence="9">
    <location>
        <begin position="1035"/>
        <end position="1055"/>
    </location>
</feature>
<evidence type="ECO:0000256" key="9">
    <source>
        <dbReference type="SAM" id="Phobius"/>
    </source>
</evidence>
<dbReference type="InterPro" id="IPR044726">
    <property type="entry name" value="ABCC_6TM_D2"/>
</dbReference>
<evidence type="ECO:0000256" key="1">
    <source>
        <dbReference type="ARBA" id="ARBA00004141"/>
    </source>
</evidence>
<dbReference type="GO" id="GO:0005524">
    <property type="term" value="F:ATP binding"/>
    <property type="evidence" value="ECO:0007669"/>
    <property type="project" value="UniProtKB-KW"/>
</dbReference>
<dbReference type="GO" id="GO:0016887">
    <property type="term" value="F:ATP hydrolysis activity"/>
    <property type="evidence" value="ECO:0007669"/>
    <property type="project" value="InterPro"/>
</dbReference>
<dbReference type="InterPro" id="IPR003593">
    <property type="entry name" value="AAA+_ATPase"/>
</dbReference>
<reference evidence="12" key="1">
    <citation type="journal article" date="2020" name="Stud. Mycol.">
        <title>101 Dothideomycetes genomes: a test case for predicting lifestyles and emergence of pathogens.</title>
        <authorList>
            <person name="Haridas S."/>
            <person name="Albert R."/>
            <person name="Binder M."/>
            <person name="Bloem J."/>
            <person name="Labutti K."/>
            <person name="Salamov A."/>
            <person name="Andreopoulos B."/>
            <person name="Baker S."/>
            <person name="Barry K."/>
            <person name="Bills G."/>
            <person name="Bluhm B."/>
            <person name="Cannon C."/>
            <person name="Castanera R."/>
            <person name="Culley D."/>
            <person name="Daum C."/>
            <person name="Ezra D."/>
            <person name="Gonzalez J."/>
            <person name="Henrissat B."/>
            <person name="Kuo A."/>
            <person name="Liang C."/>
            <person name="Lipzen A."/>
            <person name="Lutzoni F."/>
            <person name="Magnuson J."/>
            <person name="Mondo S."/>
            <person name="Nolan M."/>
            <person name="Ohm R."/>
            <person name="Pangilinan J."/>
            <person name="Park H.-J."/>
            <person name="Ramirez L."/>
            <person name="Alfaro M."/>
            <person name="Sun H."/>
            <person name="Tritt A."/>
            <person name="Yoshinaga Y."/>
            <person name="Zwiers L.-H."/>
            <person name="Turgeon B."/>
            <person name="Goodwin S."/>
            <person name="Spatafora J."/>
            <person name="Crous P."/>
            <person name="Grigoriev I."/>
        </authorList>
    </citation>
    <scope>NUCLEOTIDE SEQUENCE</scope>
    <source>
        <strain evidence="12">ATCC 74209</strain>
    </source>
</reference>
<keyword evidence="7 9" id="KW-0472">Membrane</keyword>
<dbReference type="InterPro" id="IPR011527">
    <property type="entry name" value="ABC1_TM_dom"/>
</dbReference>
<comment type="subcellular location">
    <subcellularLocation>
        <location evidence="1">Membrane</location>
        <topology evidence="1">Multi-pass membrane protein</topology>
    </subcellularLocation>
</comment>
<evidence type="ECO:0000256" key="6">
    <source>
        <dbReference type="ARBA" id="ARBA00022989"/>
    </source>
</evidence>
<dbReference type="SUPFAM" id="SSF52540">
    <property type="entry name" value="P-loop containing nucleoside triphosphate hydrolases"/>
    <property type="match status" value="2"/>
</dbReference>
<dbReference type="InterPro" id="IPR044746">
    <property type="entry name" value="ABCC_6TM_D1"/>
</dbReference>
<evidence type="ECO:0000256" key="4">
    <source>
        <dbReference type="ARBA" id="ARBA00022741"/>
    </source>
</evidence>
<dbReference type="InterPro" id="IPR027417">
    <property type="entry name" value="P-loop_NTPase"/>
</dbReference>
<keyword evidence="6 9" id="KW-1133">Transmembrane helix</keyword>
<name>A0A9P4JJ15_9PLEO</name>
<dbReference type="InterPro" id="IPR036640">
    <property type="entry name" value="ABC1_TM_sf"/>
</dbReference>
<dbReference type="Gene3D" id="3.40.50.300">
    <property type="entry name" value="P-loop containing nucleotide triphosphate hydrolases"/>
    <property type="match status" value="2"/>
</dbReference>
<feature type="transmembrane region" description="Helical" evidence="9">
    <location>
        <begin position="37"/>
        <end position="56"/>
    </location>
</feature>
<dbReference type="InterPro" id="IPR050173">
    <property type="entry name" value="ABC_transporter_C-like"/>
</dbReference>
<keyword evidence="8" id="KW-0325">Glycoprotein</keyword>
<evidence type="ECO:0000256" key="3">
    <source>
        <dbReference type="ARBA" id="ARBA00022692"/>
    </source>
</evidence>
<gene>
    <name evidence="12" type="ORF">GQ43DRAFT_484013</name>
</gene>
<dbReference type="PROSITE" id="PS50893">
    <property type="entry name" value="ABC_TRANSPORTER_2"/>
    <property type="match status" value="2"/>
</dbReference>
<feature type="domain" description="ABC transmembrane type-1" evidence="11">
    <location>
        <begin position="280"/>
        <end position="554"/>
    </location>
</feature>
<dbReference type="FunFam" id="1.20.1560.10:FF:000066">
    <property type="entry name" value="ABC multidrug transporter (Eurofung)"/>
    <property type="match status" value="1"/>
</dbReference>
<organism evidence="12 13">
    <name type="scientific">Delitschia confertaspora ATCC 74209</name>
    <dbReference type="NCBI Taxonomy" id="1513339"/>
    <lineage>
        <taxon>Eukaryota</taxon>
        <taxon>Fungi</taxon>
        <taxon>Dikarya</taxon>
        <taxon>Ascomycota</taxon>
        <taxon>Pezizomycotina</taxon>
        <taxon>Dothideomycetes</taxon>
        <taxon>Pleosporomycetidae</taxon>
        <taxon>Pleosporales</taxon>
        <taxon>Delitschiaceae</taxon>
        <taxon>Delitschia</taxon>
    </lineage>
</organism>
<dbReference type="InterPro" id="IPR056227">
    <property type="entry name" value="TMD0_ABC"/>
</dbReference>
<dbReference type="InterPro" id="IPR003439">
    <property type="entry name" value="ABC_transporter-like_ATP-bd"/>
</dbReference>
<feature type="transmembrane region" description="Helical" evidence="9">
    <location>
        <begin position="528"/>
        <end position="553"/>
    </location>
</feature>
<feature type="transmembrane region" description="Helical" evidence="9">
    <location>
        <begin position="889"/>
        <end position="912"/>
    </location>
</feature>
<feature type="transmembrane region" description="Helical" evidence="9">
    <location>
        <begin position="1119"/>
        <end position="1140"/>
    </location>
</feature>
<dbReference type="SMART" id="SM00382">
    <property type="entry name" value="AAA"/>
    <property type="match status" value="2"/>
</dbReference>
<feature type="domain" description="ABC transmembrane type-1" evidence="11">
    <location>
        <begin position="903"/>
        <end position="1177"/>
    </location>
</feature>
<evidence type="ECO:0000256" key="5">
    <source>
        <dbReference type="ARBA" id="ARBA00022840"/>
    </source>
</evidence>
<feature type="transmembrane region" description="Helical" evidence="9">
    <location>
        <begin position="936"/>
        <end position="962"/>
    </location>
</feature>
<protein>
    <submittedName>
        <fullName evidence="12">ABC transporter-like protein</fullName>
    </submittedName>
</protein>
<keyword evidence="2" id="KW-0813">Transport</keyword>
<comment type="caution">
    <text evidence="12">The sequence shown here is derived from an EMBL/GenBank/DDBJ whole genome shotgun (WGS) entry which is preliminary data.</text>
</comment>
<evidence type="ECO:0000313" key="13">
    <source>
        <dbReference type="Proteomes" id="UP000799536"/>
    </source>
</evidence>
<evidence type="ECO:0000259" key="10">
    <source>
        <dbReference type="PROSITE" id="PS50893"/>
    </source>
</evidence>
<accession>A0A9P4JJ15</accession>
<dbReference type="Pfam" id="PF00005">
    <property type="entry name" value="ABC_tran"/>
    <property type="match status" value="2"/>
</dbReference>
<feature type="transmembrane region" description="Helical" evidence="9">
    <location>
        <begin position="68"/>
        <end position="94"/>
    </location>
</feature>
<dbReference type="InterPro" id="IPR017871">
    <property type="entry name" value="ABC_transporter-like_CS"/>
</dbReference>
<dbReference type="GO" id="GO:0016020">
    <property type="term" value="C:membrane"/>
    <property type="evidence" value="ECO:0007669"/>
    <property type="project" value="UniProtKB-SubCell"/>
</dbReference>
<keyword evidence="3 9" id="KW-0812">Transmembrane</keyword>
<dbReference type="FunFam" id="1.20.1560.10:FF:000055">
    <property type="entry name" value="ABC multidrug transporter (Eurofung)"/>
    <property type="match status" value="1"/>
</dbReference>
<keyword evidence="4" id="KW-0547">Nucleotide-binding</keyword>
<dbReference type="PROSITE" id="PS50929">
    <property type="entry name" value="ABC_TM1F"/>
    <property type="match status" value="2"/>
</dbReference>
<dbReference type="PANTHER" id="PTHR24223:SF399">
    <property type="entry name" value="ABC TRANSPORTER ATNG"/>
    <property type="match status" value="1"/>
</dbReference>
<feature type="transmembrane region" description="Helical" evidence="9">
    <location>
        <begin position="100"/>
        <end position="122"/>
    </location>
</feature>
<dbReference type="Gene3D" id="1.20.1560.10">
    <property type="entry name" value="ABC transporter type 1, transmembrane domain"/>
    <property type="match status" value="2"/>
</dbReference>
<feature type="domain" description="ABC transporter" evidence="10">
    <location>
        <begin position="1215"/>
        <end position="1433"/>
    </location>
</feature>
<dbReference type="CDD" id="cd18580">
    <property type="entry name" value="ABC_6TM_ABCC_D2"/>
    <property type="match status" value="1"/>
</dbReference>
<sequence>MANSSTLNGLCTNDYTIGPVVRGCHNNFDFTLFFEEIALSVVPCSLLLLCIPFRFCQLRRSQVKTRRTAFLLSKVLSISVLAVLQLSQLVLYAIDVGKFASIMPSAASVAFATTLALLFLSYFEHRRTSRPSSLITTFLIVSILFDIARVRSIWLRSVSSTTSRITLVILISKASVLLLELREKRRDLKPPFIKAPPEATANLPNRAVFWWINPLLVRGTKAILSVGDLWETDGQLLSSRLYNSFQSKWRKGFVRKKYSLLTIILRSVFLPLLYAILPRLLLAGFQYSQPVLINRVIDVVEEDRKPAEGNVRLGLIGATALIYLGIAVTNSLYKHSVYRTITMVRGILVSIIFEKSLNLSLLESDGRDAITLANTDVDRICNGLQNMHEIWANVVEIGLAVYLLQLQVGIACIVPVILGTVCTFAAMFASARISKNQSQWNQAVQRRVSAITTTLNSIKNIKFSAMSDSRQQELHSLRVEEIEISKKYRMMNTLTNVISNTPAVLSPVVAFTIAASSPSTGNISVSKVFAALSIINLLCSTVGSLLGAIPAFFSTLGCFQRIQEFLELGECKRFDAQRESLTKFETEKNLPLKHLSSDVNQTYQRLHISAPAKNVPIIQVTHADVSGHIGDEPVLQELSVQILAGSLTVVMGPVASGKSFFLRALLGETHISRGSIKLSSSTMAYCPQNPWLPTRTIRSTITGESNIDQKWYDITVDACALTEDFSQFPDGDGTIIKGGGANLSGGQKQRIALCRALYAKKELLILDDVFTGLDGPSGRRVFDRVFGTNGLCRKSHQTVILATHSVHFASFADTVLIFDAGKITKQGKPSELLLDDSRLEIFPEEDRDNGAFNSGTPSVATRPFISNPVRTVDQADFTRRTGDTTIYAYYFKHIGWADGITFTIMSCLYVFLEKFPQIWLQWWAEDSLGVDQDVFIGVYFLLGILCLSMIGTTIGYFFVYIVPRFVLKFHSSLLQTVMRAPLLFLTSSESGSILNRFSQDIQLVDMSLPPATFITAFNILFCLSEVVLICLGAKYIAAIIPLGLIFAYCVQKFYLLTSRQLRYLEIEAKAPLYAAFIDTIQTLETIRAFGWQTSLRAQFFDLLDMSQRPYYLLYCIQRWLNVVLDLFVAALAVILVTFSVELRDSATAGAVGVALVNVLAFNENIAGLIVAWTNLETSLGAIARLRQFEKDTPTELLEGAKDQSIGRTWPSGGAIEFTNVTAAYSETSSPVLRDVSFSIKPGQHVCICGRTGSGKSTLLQLLLFLLPPPSGSIMIDGVLLSTISPTLLRSRIIAVSQDSIQPISTLRMHLDPDAQHSTAAILCVLTRFDLAARFSNLDEDISSTTLSAGQAQLMSLVRAVLRRRACAEQKSGVLLLDEATSALDKETERMVIGVIREKFQSWTVLSIVHREYLVKEFDAIIRVEDGRVVMSEA</sequence>